<proteinExistence type="predicted"/>
<organism evidence="1 2">
    <name type="scientific">Allobranchiibius huperziae</name>
    <dbReference type="NCBI Taxonomy" id="1874116"/>
    <lineage>
        <taxon>Bacteria</taxon>
        <taxon>Bacillati</taxon>
        <taxon>Actinomycetota</taxon>
        <taxon>Actinomycetes</taxon>
        <taxon>Micrococcales</taxon>
        <taxon>Dermacoccaceae</taxon>
        <taxon>Allobranchiibius</taxon>
    </lineage>
</organism>
<dbReference type="EMBL" id="JACCFW010000001">
    <property type="protein sequence ID" value="NYJ73794.1"/>
    <property type="molecule type" value="Genomic_DNA"/>
</dbReference>
<dbReference type="RefSeq" id="WP_179479267.1">
    <property type="nucleotide sequence ID" value="NZ_JACCFW010000001.1"/>
</dbReference>
<evidence type="ECO:0000313" key="2">
    <source>
        <dbReference type="Proteomes" id="UP000571817"/>
    </source>
</evidence>
<sequence length="86" mass="9202">MMVTQLVCCRSRMLVEVHDAAAAVIGTVTREDDDETGDGDEVGDTVVGDGVDVEAWLVLATTIPPAAAVTPPSAATKKRWRVLYMR</sequence>
<dbReference type="AlphaFoldDB" id="A0A853DFG1"/>
<accession>A0A853DFG1</accession>
<comment type="caution">
    <text evidence="1">The sequence shown here is derived from an EMBL/GenBank/DDBJ whole genome shotgun (WGS) entry which is preliminary data.</text>
</comment>
<dbReference type="Proteomes" id="UP000571817">
    <property type="component" value="Unassembled WGS sequence"/>
</dbReference>
<gene>
    <name evidence="1" type="ORF">HNR15_000757</name>
</gene>
<keyword evidence="2" id="KW-1185">Reference proteome</keyword>
<evidence type="ECO:0000313" key="1">
    <source>
        <dbReference type="EMBL" id="NYJ73794.1"/>
    </source>
</evidence>
<protein>
    <submittedName>
        <fullName evidence="1">NDP-sugar pyrophosphorylase family protein</fullName>
    </submittedName>
</protein>
<name>A0A853DFG1_9MICO</name>
<reference evidence="1 2" key="1">
    <citation type="submission" date="2020-07" db="EMBL/GenBank/DDBJ databases">
        <title>Sequencing the genomes of 1000 actinobacteria strains.</title>
        <authorList>
            <person name="Klenk H.-P."/>
        </authorList>
    </citation>
    <scope>NUCLEOTIDE SEQUENCE [LARGE SCALE GENOMIC DNA]</scope>
    <source>
        <strain evidence="1 2">DSM 29531</strain>
    </source>
</reference>